<proteinExistence type="predicted"/>
<dbReference type="InParanoid" id="M1BN41"/>
<dbReference type="AlphaFoldDB" id="M1BN41"/>
<reference evidence="2" key="1">
    <citation type="journal article" date="2011" name="Nature">
        <title>Genome sequence and analysis of the tuber crop potato.</title>
        <authorList>
            <consortium name="The Potato Genome Sequencing Consortium"/>
        </authorList>
    </citation>
    <scope>NUCLEOTIDE SEQUENCE [LARGE SCALE GENOMIC DNA]</scope>
    <source>
        <strain evidence="2">cv. DM1-3 516 R44</strain>
    </source>
</reference>
<dbReference type="HOGENOM" id="CLU_2836226_0_0_1"/>
<accession>M1BN41</accession>
<evidence type="ECO:0000313" key="1">
    <source>
        <dbReference type="EnsemblPlants" id="PGSC0003DMT400048985"/>
    </source>
</evidence>
<evidence type="ECO:0000313" key="2">
    <source>
        <dbReference type="Proteomes" id="UP000011115"/>
    </source>
</evidence>
<keyword evidence="2" id="KW-1185">Reference proteome</keyword>
<sequence length="66" mass="7622">MSCIQWTPTYDRSKIELILFFFRQVTVQCNKNLAAPEIGAKLETLQALKGCLNPFPEPYTIILKEF</sequence>
<dbReference type="EnsemblPlants" id="PGSC0003DMT400048985">
    <property type="protein sequence ID" value="PGSC0003DMT400048985"/>
    <property type="gene ID" value="PGSC0003DMG400019034"/>
</dbReference>
<protein>
    <submittedName>
        <fullName evidence="1">Uncharacterized protein</fullName>
    </submittedName>
</protein>
<dbReference type="PaxDb" id="4113-PGSC0003DMT400048985"/>
<dbReference type="Proteomes" id="UP000011115">
    <property type="component" value="Unassembled WGS sequence"/>
</dbReference>
<dbReference type="Gramene" id="PGSC0003DMT400048985">
    <property type="protein sequence ID" value="PGSC0003DMT400048985"/>
    <property type="gene ID" value="PGSC0003DMG400019034"/>
</dbReference>
<name>M1BN41_SOLTU</name>
<reference evidence="1" key="2">
    <citation type="submission" date="2015-06" db="UniProtKB">
        <authorList>
            <consortium name="EnsemblPlants"/>
        </authorList>
    </citation>
    <scope>IDENTIFICATION</scope>
    <source>
        <strain evidence="1">DM1-3 516 R44</strain>
    </source>
</reference>
<organism evidence="1 2">
    <name type="scientific">Solanum tuberosum</name>
    <name type="common">Potato</name>
    <dbReference type="NCBI Taxonomy" id="4113"/>
    <lineage>
        <taxon>Eukaryota</taxon>
        <taxon>Viridiplantae</taxon>
        <taxon>Streptophyta</taxon>
        <taxon>Embryophyta</taxon>
        <taxon>Tracheophyta</taxon>
        <taxon>Spermatophyta</taxon>
        <taxon>Magnoliopsida</taxon>
        <taxon>eudicotyledons</taxon>
        <taxon>Gunneridae</taxon>
        <taxon>Pentapetalae</taxon>
        <taxon>asterids</taxon>
        <taxon>lamiids</taxon>
        <taxon>Solanales</taxon>
        <taxon>Solanaceae</taxon>
        <taxon>Solanoideae</taxon>
        <taxon>Solaneae</taxon>
        <taxon>Solanum</taxon>
    </lineage>
</organism>